<comment type="caution">
    <text evidence="2">The sequence shown here is derived from an EMBL/GenBank/DDBJ whole genome shotgun (WGS) entry which is preliminary data.</text>
</comment>
<evidence type="ECO:0000256" key="1">
    <source>
        <dbReference type="SAM" id="Coils"/>
    </source>
</evidence>
<dbReference type="OrthoDB" id="5848653at2759"/>
<gene>
    <name evidence="2" type="ORF">MENT_LOCUS6015</name>
</gene>
<dbReference type="Proteomes" id="UP000580250">
    <property type="component" value="Unassembled WGS sequence"/>
</dbReference>
<keyword evidence="1" id="KW-0175">Coiled coil</keyword>
<reference evidence="2 3" key="1">
    <citation type="submission" date="2020-08" db="EMBL/GenBank/DDBJ databases">
        <authorList>
            <person name="Koutsovoulos G."/>
            <person name="Danchin GJ E."/>
        </authorList>
    </citation>
    <scope>NUCLEOTIDE SEQUENCE [LARGE SCALE GENOMIC DNA]</scope>
</reference>
<accession>A0A6V7U074</accession>
<evidence type="ECO:0000313" key="3">
    <source>
        <dbReference type="Proteomes" id="UP000580250"/>
    </source>
</evidence>
<name>A0A6V7U074_MELEN</name>
<proteinExistence type="predicted"/>
<evidence type="ECO:0000313" key="2">
    <source>
        <dbReference type="EMBL" id="CAD2139010.1"/>
    </source>
</evidence>
<dbReference type="AlphaFoldDB" id="A0A6V7U074"/>
<organism evidence="2 3">
    <name type="scientific">Meloidogyne enterolobii</name>
    <name type="common">Root-knot nematode worm</name>
    <name type="synonym">Meloidogyne mayaguensis</name>
    <dbReference type="NCBI Taxonomy" id="390850"/>
    <lineage>
        <taxon>Eukaryota</taxon>
        <taxon>Metazoa</taxon>
        <taxon>Ecdysozoa</taxon>
        <taxon>Nematoda</taxon>
        <taxon>Chromadorea</taxon>
        <taxon>Rhabditida</taxon>
        <taxon>Tylenchina</taxon>
        <taxon>Tylenchomorpha</taxon>
        <taxon>Tylenchoidea</taxon>
        <taxon>Meloidogynidae</taxon>
        <taxon>Meloidogyninae</taxon>
        <taxon>Meloidogyne</taxon>
    </lineage>
</organism>
<dbReference type="EMBL" id="CAJEWN010000022">
    <property type="protein sequence ID" value="CAD2139010.1"/>
    <property type="molecule type" value="Genomic_DNA"/>
</dbReference>
<protein>
    <submittedName>
        <fullName evidence="2">Uncharacterized protein</fullName>
    </submittedName>
</protein>
<sequence>MDPRHLWVQSLQRGLELELNGALNEAEDASRAAKENNRILTGVANWLDRRAELQRAAAEIDRKRRLEHAKVHTEWKGKFSELEKEMREKQTALEQEFHNRIDSLEEWRRIEDLNVEREWNQKRSALESSELISAQLLNNKEREIPKIEEVKEEIKEEK</sequence>
<feature type="coiled-coil region" evidence="1">
    <location>
        <begin position="12"/>
        <end position="99"/>
    </location>
</feature>